<feature type="region of interest" description="Disordered" evidence="1">
    <location>
        <begin position="894"/>
        <end position="967"/>
    </location>
</feature>
<accession>A0A5C3QW87</accession>
<feature type="compositionally biased region" description="Polar residues" evidence="1">
    <location>
        <begin position="1125"/>
        <end position="1151"/>
    </location>
</feature>
<feature type="region of interest" description="Disordered" evidence="1">
    <location>
        <begin position="734"/>
        <end position="770"/>
    </location>
</feature>
<feature type="region of interest" description="Disordered" evidence="1">
    <location>
        <begin position="1095"/>
        <end position="1169"/>
    </location>
</feature>
<feature type="compositionally biased region" description="Low complexity" evidence="1">
    <location>
        <begin position="946"/>
        <end position="958"/>
    </location>
</feature>
<feature type="compositionally biased region" description="Basic and acidic residues" evidence="1">
    <location>
        <begin position="385"/>
        <end position="396"/>
    </location>
</feature>
<dbReference type="STRING" id="1884261.A0A5C3QW87"/>
<evidence type="ECO:0000313" key="2">
    <source>
        <dbReference type="EMBL" id="TFL04791.1"/>
    </source>
</evidence>
<dbReference type="Proteomes" id="UP000305067">
    <property type="component" value="Unassembled WGS sequence"/>
</dbReference>
<feature type="compositionally biased region" description="Polar residues" evidence="1">
    <location>
        <begin position="1"/>
        <end position="16"/>
    </location>
</feature>
<evidence type="ECO:0000256" key="1">
    <source>
        <dbReference type="SAM" id="MobiDB-lite"/>
    </source>
</evidence>
<feature type="compositionally biased region" description="Basic and acidic residues" evidence="1">
    <location>
        <begin position="72"/>
        <end position="88"/>
    </location>
</feature>
<feature type="compositionally biased region" description="Polar residues" evidence="1">
    <location>
        <begin position="94"/>
        <end position="105"/>
    </location>
</feature>
<feature type="compositionally biased region" description="Basic residues" evidence="1">
    <location>
        <begin position="501"/>
        <end position="514"/>
    </location>
</feature>
<feature type="compositionally biased region" description="Polar residues" evidence="1">
    <location>
        <begin position="149"/>
        <end position="159"/>
    </location>
</feature>
<reference evidence="2 3" key="1">
    <citation type="journal article" date="2019" name="Nat. Ecol. Evol.">
        <title>Megaphylogeny resolves global patterns of mushroom evolution.</title>
        <authorList>
            <person name="Varga T."/>
            <person name="Krizsan K."/>
            <person name="Foldi C."/>
            <person name="Dima B."/>
            <person name="Sanchez-Garcia M."/>
            <person name="Sanchez-Ramirez S."/>
            <person name="Szollosi G.J."/>
            <person name="Szarkandi J.G."/>
            <person name="Papp V."/>
            <person name="Albert L."/>
            <person name="Andreopoulos W."/>
            <person name="Angelini C."/>
            <person name="Antonin V."/>
            <person name="Barry K.W."/>
            <person name="Bougher N.L."/>
            <person name="Buchanan P."/>
            <person name="Buyck B."/>
            <person name="Bense V."/>
            <person name="Catcheside P."/>
            <person name="Chovatia M."/>
            <person name="Cooper J."/>
            <person name="Damon W."/>
            <person name="Desjardin D."/>
            <person name="Finy P."/>
            <person name="Geml J."/>
            <person name="Haridas S."/>
            <person name="Hughes K."/>
            <person name="Justo A."/>
            <person name="Karasinski D."/>
            <person name="Kautmanova I."/>
            <person name="Kiss B."/>
            <person name="Kocsube S."/>
            <person name="Kotiranta H."/>
            <person name="LaButti K.M."/>
            <person name="Lechner B.E."/>
            <person name="Liimatainen K."/>
            <person name="Lipzen A."/>
            <person name="Lukacs Z."/>
            <person name="Mihaltcheva S."/>
            <person name="Morgado L.N."/>
            <person name="Niskanen T."/>
            <person name="Noordeloos M.E."/>
            <person name="Ohm R.A."/>
            <person name="Ortiz-Santana B."/>
            <person name="Ovrebo C."/>
            <person name="Racz N."/>
            <person name="Riley R."/>
            <person name="Savchenko A."/>
            <person name="Shiryaev A."/>
            <person name="Soop K."/>
            <person name="Spirin V."/>
            <person name="Szebenyi C."/>
            <person name="Tomsovsky M."/>
            <person name="Tulloss R.E."/>
            <person name="Uehling J."/>
            <person name="Grigoriev I.V."/>
            <person name="Vagvolgyi C."/>
            <person name="Papp T."/>
            <person name="Martin F.M."/>
            <person name="Miettinen O."/>
            <person name="Hibbett D.S."/>
            <person name="Nagy L.G."/>
        </authorList>
    </citation>
    <scope>NUCLEOTIDE SEQUENCE [LARGE SCALE GENOMIC DNA]</scope>
    <source>
        <strain evidence="2 3">CBS 309.79</strain>
    </source>
</reference>
<keyword evidence="3" id="KW-1185">Reference proteome</keyword>
<dbReference type="EMBL" id="ML178818">
    <property type="protein sequence ID" value="TFL04791.1"/>
    <property type="molecule type" value="Genomic_DNA"/>
</dbReference>
<feature type="compositionally biased region" description="Basic and acidic residues" evidence="1">
    <location>
        <begin position="895"/>
        <end position="910"/>
    </location>
</feature>
<feature type="region of interest" description="Disordered" evidence="1">
    <location>
        <begin position="799"/>
        <end position="824"/>
    </location>
</feature>
<feature type="region of interest" description="Disordered" evidence="1">
    <location>
        <begin position="346"/>
        <end position="526"/>
    </location>
</feature>
<feature type="compositionally biased region" description="Polar residues" evidence="1">
    <location>
        <begin position="473"/>
        <end position="500"/>
    </location>
</feature>
<feature type="compositionally biased region" description="Basic and acidic residues" evidence="1">
    <location>
        <begin position="806"/>
        <end position="824"/>
    </location>
</feature>
<feature type="compositionally biased region" description="Polar residues" evidence="1">
    <location>
        <begin position="171"/>
        <end position="195"/>
    </location>
</feature>
<feature type="compositionally biased region" description="Polar residues" evidence="1">
    <location>
        <begin position="564"/>
        <end position="582"/>
    </location>
</feature>
<dbReference type="OrthoDB" id="3228777at2759"/>
<feature type="region of interest" description="Disordered" evidence="1">
    <location>
        <begin position="1"/>
        <end position="248"/>
    </location>
</feature>
<dbReference type="AlphaFoldDB" id="A0A5C3QW87"/>
<evidence type="ECO:0000313" key="3">
    <source>
        <dbReference type="Proteomes" id="UP000305067"/>
    </source>
</evidence>
<feature type="region of interest" description="Disordered" evidence="1">
    <location>
        <begin position="1034"/>
        <end position="1063"/>
    </location>
</feature>
<feature type="compositionally biased region" description="Basic and acidic residues" evidence="1">
    <location>
        <begin position="405"/>
        <end position="418"/>
    </location>
</feature>
<feature type="compositionally biased region" description="Polar residues" evidence="1">
    <location>
        <begin position="756"/>
        <end position="768"/>
    </location>
</feature>
<name>A0A5C3QW87_9AGAR</name>
<protein>
    <submittedName>
        <fullName evidence="2">Uncharacterized protein</fullName>
    </submittedName>
</protein>
<feature type="region of interest" description="Disordered" evidence="1">
    <location>
        <begin position="550"/>
        <end position="596"/>
    </location>
</feature>
<proteinExistence type="predicted"/>
<feature type="compositionally biased region" description="Basic and acidic residues" evidence="1">
    <location>
        <begin position="196"/>
        <end position="214"/>
    </location>
</feature>
<feature type="compositionally biased region" description="Basic and acidic residues" evidence="1">
    <location>
        <begin position="445"/>
        <end position="455"/>
    </location>
</feature>
<gene>
    <name evidence="2" type="ORF">BDV98DRAFT_562837</name>
</gene>
<sequence>MAVRTQSPLTGQSSRMSRFASLGFKPANAPQLSSKRESEEDWYIPYNGPYELPDESESDANRDSWGQVIDVTGREVHRRPADAQEGRSRPRARVTSNVSIVTKSSGAIDPSRGSFSSTRHPVPTSSTAAPPLPSYVDLDLTGGVGGSPSPRQQTFTTSAKRNRSPFRSLFSKRTQSPPMPGTNSLGYAAQALSSSDHGKSRAEPSTRLPGHETLHNPTFGQGKQPAAGRSDHGAMFSDQPHLTYPSHHDLPDPAPHPPHPYAATFASSRSHLVVPGDDPFSAPPGKMFPNASPPFRQFPSLHTSASTPNLRKTKPSPFSRARDRWFSAETWCDAILFPKPRFKIKEEGQSSRRIVSPPGSPLLPNEKLGQGAESHPSRALAHSRSMAEMRTTKEGEASASTIPPERQRPPDIHLDVHHTNAPAHDGPSGPEPLHHGGAEISSKAVADKRRNELHLPRPRSFALDDLALPSPIPSLSTVLEQGRQLDQQRQAWQSQATHSFQNKRGRSVSRHRTKSAGANGKKAPGTATDFLAARAWLGRQTAAPAVVISTPCQTDESSRKTHSQKNSLSKTISTRSSKSQAQIKGHSRDGSWSKSALKKAKGSVVGCVQPDATLTPQDERAMYPHFIPQVERVSPIGSLAPSPTPSSVPASQVGLAISGTPPPRSYDEVSVQMSSHPYAQGGAYSQVNHHSEDLRSMNGSSHYAGPHPIQYEMNPAHNGGGHLVLVPSAPHPYAAHREDESKATPRFGGSAPWVSRSVQDDQGYSEGSSGYGTFLSADSSSSRMQRKLTDRVSIGEALSYSMLQPGDRDSGLGTSEDHDVENTQERTHAQPIYGQVVQPQVIATNSTDEMNQGSLRRKPVQYNVHQPLHSVSHVTSTAPSHVTIGSIGSSFLENATHDIPRPANDRHDSSGELASGASSPPISPPPLGNFDDMDNFRDLFYRPGKASTDTDASSTIASNPNRRTASSGLTTLTRQLSQELAQLQHVSHGGVMVRSESDQPNSLSNLHFVLESDHLGADPRLAHPAPLQLPPHKIQAFQPSGNLPEDVASSRASSPLEGTSEDGHAFHFGSVNAVTTPSVYTSDYRISQRLSLVHEDSAESPGDELPTASVPVPLPPRNSDLLVPNSANSYSRVSSGGFNRSRSSQMTSSDAFSRMSGLSDFPSPPENTATPAHLSVINSFFSPAVELDEHEAFFSKENGPNPVAVPATERPQMLRRYTFGTNEDGLGTSPLSANP</sequence>
<organism evidence="2 3">
    <name type="scientific">Pterulicium gracile</name>
    <dbReference type="NCBI Taxonomy" id="1884261"/>
    <lineage>
        <taxon>Eukaryota</taxon>
        <taxon>Fungi</taxon>
        <taxon>Dikarya</taxon>
        <taxon>Basidiomycota</taxon>
        <taxon>Agaricomycotina</taxon>
        <taxon>Agaricomycetes</taxon>
        <taxon>Agaricomycetidae</taxon>
        <taxon>Agaricales</taxon>
        <taxon>Pleurotineae</taxon>
        <taxon>Pterulaceae</taxon>
        <taxon>Pterulicium</taxon>
    </lineage>
</organism>